<dbReference type="AlphaFoldDB" id="A0A1G2BE29"/>
<feature type="compositionally biased region" description="Basic and acidic residues" evidence="4">
    <location>
        <begin position="99"/>
        <end position="118"/>
    </location>
</feature>
<dbReference type="InterPro" id="IPR000307">
    <property type="entry name" value="Ribosomal_bS16"/>
</dbReference>
<evidence type="ECO:0000313" key="6">
    <source>
        <dbReference type="Proteomes" id="UP000176420"/>
    </source>
</evidence>
<evidence type="ECO:0000256" key="4">
    <source>
        <dbReference type="SAM" id="MobiDB-lite"/>
    </source>
</evidence>
<feature type="region of interest" description="Disordered" evidence="4">
    <location>
        <begin position="84"/>
        <end position="118"/>
    </location>
</feature>
<proteinExistence type="inferred from homology"/>
<organism evidence="5 6">
    <name type="scientific">Candidatus Kerfeldbacteria bacterium RIFOXYB2_FULL_38_14</name>
    <dbReference type="NCBI Taxonomy" id="1798547"/>
    <lineage>
        <taxon>Bacteria</taxon>
        <taxon>Candidatus Kerfeldiibacteriota</taxon>
    </lineage>
</organism>
<evidence type="ECO:0000313" key="5">
    <source>
        <dbReference type="EMBL" id="OGY87503.1"/>
    </source>
</evidence>
<dbReference type="Proteomes" id="UP000176420">
    <property type="component" value="Unassembled WGS sequence"/>
</dbReference>
<protein>
    <recommendedName>
        <fullName evidence="3">Small ribosomal subunit protein bS16</fullName>
    </recommendedName>
</protein>
<dbReference type="PANTHER" id="PTHR12919">
    <property type="entry name" value="30S RIBOSOMAL PROTEIN S16"/>
    <property type="match status" value="1"/>
</dbReference>
<feature type="compositionally biased region" description="Basic residues" evidence="4">
    <location>
        <begin position="84"/>
        <end position="95"/>
    </location>
</feature>
<dbReference type="PROSITE" id="PS00732">
    <property type="entry name" value="RIBOSOMAL_S16"/>
    <property type="match status" value="1"/>
</dbReference>
<dbReference type="Gene3D" id="3.30.1320.10">
    <property type="match status" value="1"/>
</dbReference>
<accession>A0A1G2BE29</accession>
<dbReference type="NCBIfam" id="TIGR00002">
    <property type="entry name" value="S16"/>
    <property type="match status" value="1"/>
</dbReference>
<reference evidence="5 6" key="1">
    <citation type="journal article" date="2016" name="Nat. Commun.">
        <title>Thousands of microbial genomes shed light on interconnected biogeochemical processes in an aquifer system.</title>
        <authorList>
            <person name="Anantharaman K."/>
            <person name="Brown C.T."/>
            <person name="Hug L.A."/>
            <person name="Sharon I."/>
            <person name="Castelle C.J."/>
            <person name="Probst A.J."/>
            <person name="Thomas B.C."/>
            <person name="Singh A."/>
            <person name="Wilkins M.J."/>
            <person name="Karaoz U."/>
            <person name="Brodie E.L."/>
            <person name="Williams K.H."/>
            <person name="Hubbard S.S."/>
            <person name="Banfield J.F."/>
        </authorList>
    </citation>
    <scope>NUCLEOTIDE SEQUENCE [LARGE SCALE GENOMIC DNA]</scope>
</reference>
<keyword evidence="2 3" id="KW-0687">Ribonucleoprotein</keyword>
<dbReference type="GO" id="GO:0005737">
    <property type="term" value="C:cytoplasm"/>
    <property type="evidence" value="ECO:0007669"/>
    <property type="project" value="UniProtKB-ARBA"/>
</dbReference>
<comment type="caution">
    <text evidence="5">The sequence shown here is derived from an EMBL/GenBank/DDBJ whole genome shotgun (WGS) entry which is preliminary data.</text>
</comment>
<dbReference type="GO" id="GO:0015935">
    <property type="term" value="C:small ribosomal subunit"/>
    <property type="evidence" value="ECO:0007669"/>
    <property type="project" value="TreeGrafter"/>
</dbReference>
<dbReference type="InterPro" id="IPR020592">
    <property type="entry name" value="Ribosomal_bS16_CS"/>
</dbReference>
<dbReference type="HAMAP" id="MF_00385">
    <property type="entry name" value="Ribosomal_bS16"/>
    <property type="match status" value="1"/>
</dbReference>
<dbReference type="EMBL" id="MHKI01000008">
    <property type="protein sequence ID" value="OGY87503.1"/>
    <property type="molecule type" value="Genomic_DNA"/>
</dbReference>
<dbReference type="PANTHER" id="PTHR12919:SF20">
    <property type="entry name" value="SMALL RIBOSOMAL SUBUNIT PROTEIN BS16M"/>
    <property type="match status" value="1"/>
</dbReference>
<comment type="similarity">
    <text evidence="3">Belongs to the bacterial ribosomal protein bS16 family.</text>
</comment>
<evidence type="ECO:0000256" key="3">
    <source>
        <dbReference type="HAMAP-Rule" id="MF_00385"/>
    </source>
</evidence>
<evidence type="ECO:0000256" key="1">
    <source>
        <dbReference type="ARBA" id="ARBA00022980"/>
    </source>
</evidence>
<dbReference type="Pfam" id="PF00886">
    <property type="entry name" value="Ribosomal_S16"/>
    <property type="match status" value="1"/>
</dbReference>
<evidence type="ECO:0000256" key="2">
    <source>
        <dbReference type="ARBA" id="ARBA00023274"/>
    </source>
</evidence>
<gene>
    <name evidence="3" type="primary">rpsP</name>
    <name evidence="5" type="ORF">A2319_04035</name>
</gene>
<dbReference type="InterPro" id="IPR023803">
    <property type="entry name" value="Ribosomal_bS16_dom_sf"/>
</dbReference>
<dbReference type="GO" id="GO:0003735">
    <property type="term" value="F:structural constituent of ribosome"/>
    <property type="evidence" value="ECO:0007669"/>
    <property type="project" value="InterPro"/>
</dbReference>
<dbReference type="SUPFAM" id="SSF54565">
    <property type="entry name" value="Ribosomal protein S16"/>
    <property type="match status" value="1"/>
</dbReference>
<keyword evidence="1 3" id="KW-0689">Ribosomal protein</keyword>
<sequence>MLVIRLARIGRKNSPAFRLVVQEKTQAPKAAAKEILGHYNPLLKDRKDQLKIHAERVKYWLSVGAQTSNTVHNMLVETGVISAPKRRSVKSKKKATTAETEKKAEEPKKAEVKEVKTT</sequence>
<dbReference type="GO" id="GO:0006412">
    <property type="term" value="P:translation"/>
    <property type="evidence" value="ECO:0007669"/>
    <property type="project" value="UniProtKB-UniRule"/>
</dbReference>
<name>A0A1G2BE29_9BACT</name>